<feature type="compositionally biased region" description="Acidic residues" evidence="1">
    <location>
        <begin position="505"/>
        <end position="515"/>
    </location>
</feature>
<keyword evidence="3" id="KW-1185">Reference proteome</keyword>
<name>A0AAD7N1G0_9AGAR</name>
<dbReference type="Gene3D" id="1.10.8.10">
    <property type="entry name" value="DNA helicase RuvA subunit, C-terminal domain"/>
    <property type="match status" value="1"/>
</dbReference>
<organism evidence="2 3">
    <name type="scientific">Mycena maculata</name>
    <dbReference type="NCBI Taxonomy" id="230809"/>
    <lineage>
        <taxon>Eukaryota</taxon>
        <taxon>Fungi</taxon>
        <taxon>Dikarya</taxon>
        <taxon>Basidiomycota</taxon>
        <taxon>Agaricomycotina</taxon>
        <taxon>Agaricomycetes</taxon>
        <taxon>Agaricomycetidae</taxon>
        <taxon>Agaricales</taxon>
        <taxon>Marasmiineae</taxon>
        <taxon>Mycenaceae</taxon>
        <taxon>Mycena</taxon>
    </lineage>
</organism>
<gene>
    <name evidence="2" type="ORF">DFH07DRAFT_870156</name>
</gene>
<feature type="compositionally biased region" description="Polar residues" evidence="1">
    <location>
        <begin position="635"/>
        <end position="647"/>
    </location>
</feature>
<proteinExistence type="predicted"/>
<reference evidence="2" key="1">
    <citation type="submission" date="2023-03" db="EMBL/GenBank/DDBJ databases">
        <title>Massive genome expansion in bonnet fungi (Mycena s.s.) driven by repeated elements and novel gene families across ecological guilds.</title>
        <authorList>
            <consortium name="Lawrence Berkeley National Laboratory"/>
            <person name="Harder C.B."/>
            <person name="Miyauchi S."/>
            <person name="Viragh M."/>
            <person name="Kuo A."/>
            <person name="Thoen E."/>
            <person name="Andreopoulos B."/>
            <person name="Lu D."/>
            <person name="Skrede I."/>
            <person name="Drula E."/>
            <person name="Henrissat B."/>
            <person name="Morin E."/>
            <person name="Kohler A."/>
            <person name="Barry K."/>
            <person name="LaButti K."/>
            <person name="Morin E."/>
            <person name="Salamov A."/>
            <person name="Lipzen A."/>
            <person name="Mereny Z."/>
            <person name="Hegedus B."/>
            <person name="Baldrian P."/>
            <person name="Stursova M."/>
            <person name="Weitz H."/>
            <person name="Taylor A."/>
            <person name="Grigoriev I.V."/>
            <person name="Nagy L.G."/>
            <person name="Martin F."/>
            <person name="Kauserud H."/>
        </authorList>
    </citation>
    <scope>NUCLEOTIDE SEQUENCE</scope>
    <source>
        <strain evidence="2">CBHHK188m</strain>
    </source>
</reference>
<evidence type="ECO:0000256" key="1">
    <source>
        <dbReference type="SAM" id="MobiDB-lite"/>
    </source>
</evidence>
<feature type="compositionally biased region" description="Basic and acidic residues" evidence="1">
    <location>
        <begin position="353"/>
        <end position="363"/>
    </location>
</feature>
<feature type="region of interest" description="Disordered" evidence="1">
    <location>
        <begin position="632"/>
        <end position="717"/>
    </location>
</feature>
<sequence>MIPRLPAYPSAATRKSLSPSQLLTTKKSIAAALLATAALPSTKRDTPAARNFVSTYAKDTARTTLDSLIWETPVPQDEKLIRQRALILAEKLADGLDLQTLVDISIIYARTHATQTRAILAAGLESTPPEVQSELIPALTLLLSSSQGLYALRKTGYCISSFLHVCPRKTLRAFTRSKDFIIALAKAYDAGLSTLAHSYGGLSVSDSRESDEWERIWVETKVSLVDSFHIIIRSLLDDMASSSGAALAVEADRTFDIIFELLGLPSSSQSNPGQTPFLDRSLLADYQHTYDLSHTLASSLRHAEEKDARVDLLESTLQSLSSSSEKEPGALKILLRSSGIAPGVDNLGRGYPKKTDTKGKGKEAPAPAVAAAAEDPELDVNVTKVLDILPDHAPEYIRALLSDPSYATPEQVVAALLEGTAPSLEELQRSPAPLDEITSYVRRNVYDEESMDLAHVRVGKKTECVDSVFLNALNTEHVLSQESVLRDRTFIEQMKADILRRAEEISDDDEDEEWGEGDKSGGGKGKIKGDIEDGDLDMDAVHDRVKVAGDGEESGGEDGDTEEDEEALSPEAVCELAYIRDPKLFERDAQTRRGTARADLKAQTGWTDEQLEGWKIMLERNPQKDKILQKHEFAGNQNQIISDSHGASSSRGGSQRGGGRGRGGRGGRGRGRGGGGGGGDDATARERAWKDKSKASRGNHNRKRGHDKKMARAGGPS</sequence>
<feature type="region of interest" description="Disordered" evidence="1">
    <location>
        <begin position="587"/>
        <end position="611"/>
    </location>
</feature>
<feature type="region of interest" description="Disordered" evidence="1">
    <location>
        <begin position="547"/>
        <end position="569"/>
    </location>
</feature>
<dbReference type="AlphaFoldDB" id="A0AAD7N1G0"/>
<feature type="compositionally biased region" description="Basic and acidic residues" evidence="1">
    <location>
        <begin position="587"/>
        <end position="600"/>
    </location>
</feature>
<feature type="region of interest" description="Disordered" evidence="1">
    <location>
        <begin position="502"/>
        <end position="535"/>
    </location>
</feature>
<feature type="region of interest" description="Disordered" evidence="1">
    <location>
        <begin position="346"/>
        <end position="372"/>
    </location>
</feature>
<feature type="compositionally biased region" description="Basic residues" evidence="1">
    <location>
        <begin position="695"/>
        <end position="711"/>
    </location>
</feature>
<evidence type="ECO:0000313" key="2">
    <source>
        <dbReference type="EMBL" id="KAJ7741433.1"/>
    </source>
</evidence>
<dbReference type="InterPro" id="IPR052586">
    <property type="entry name" value="ASCC2"/>
</dbReference>
<dbReference type="InterPro" id="IPR041800">
    <property type="entry name" value="ASCC2_CUE"/>
</dbReference>
<feature type="compositionally biased region" description="Basic and acidic residues" evidence="1">
    <location>
        <begin position="682"/>
        <end position="694"/>
    </location>
</feature>
<dbReference type="EMBL" id="JARJLG010000123">
    <property type="protein sequence ID" value="KAJ7741433.1"/>
    <property type="molecule type" value="Genomic_DNA"/>
</dbReference>
<feature type="compositionally biased region" description="Basic residues" evidence="1">
    <location>
        <begin position="662"/>
        <end position="671"/>
    </location>
</feature>
<evidence type="ECO:0008006" key="4">
    <source>
        <dbReference type="Google" id="ProtNLM"/>
    </source>
</evidence>
<dbReference type="CDD" id="cd14364">
    <property type="entry name" value="CUE_ASCC2"/>
    <property type="match status" value="1"/>
</dbReference>
<dbReference type="PANTHER" id="PTHR21494:SF0">
    <property type="entry name" value="ACTIVATING SIGNAL COINTEGRATOR 1 COMPLEX SUBUNIT 2"/>
    <property type="match status" value="1"/>
</dbReference>
<accession>A0AAD7N1G0</accession>
<feature type="compositionally biased region" description="Acidic residues" evidence="1">
    <location>
        <begin position="550"/>
        <end position="568"/>
    </location>
</feature>
<comment type="caution">
    <text evidence="2">The sequence shown here is derived from an EMBL/GenBank/DDBJ whole genome shotgun (WGS) entry which is preliminary data.</text>
</comment>
<evidence type="ECO:0000313" key="3">
    <source>
        <dbReference type="Proteomes" id="UP001215280"/>
    </source>
</evidence>
<dbReference type="Proteomes" id="UP001215280">
    <property type="component" value="Unassembled WGS sequence"/>
</dbReference>
<dbReference type="GO" id="GO:0043130">
    <property type="term" value="F:ubiquitin binding"/>
    <property type="evidence" value="ECO:0007669"/>
    <property type="project" value="TreeGrafter"/>
</dbReference>
<protein>
    <recommendedName>
        <fullName evidence="4">CUE domain-containing protein</fullName>
    </recommendedName>
</protein>
<feature type="compositionally biased region" description="Basic and acidic residues" evidence="1">
    <location>
        <begin position="516"/>
        <end position="531"/>
    </location>
</feature>
<dbReference type="PANTHER" id="PTHR21494">
    <property type="entry name" value="ACTIVATING SIGNAL COINTEGRATOR 1 COMPLEX SUBUNIT 2 ASC-1 COMPLEX SUBUNIT P100"/>
    <property type="match status" value="1"/>
</dbReference>